<comment type="pathway">
    <text evidence="1 10">Amino-acid biosynthesis; S-adenosyl-L-methionine biosynthesis; S-adenosyl-L-methionine from L-methionine: step 1/1.</text>
</comment>
<evidence type="ECO:0000256" key="5">
    <source>
        <dbReference type="ARBA" id="ARBA00022723"/>
    </source>
</evidence>
<sequence length="399" mass="43119">MTGRLFTSESVTEGHPDKIADQISDTVLDYLLEHDPKSRVAVETLLTTGLVVVAGEVTTDAYAPVAQLVRQKILDIGYDSSLKGFDGHSCGVQVAIGAQSQDIAQGVDTAEEHRLDSSVDELDLQGAGDQGLMFGYACDDTPELFPLPIKMAQTLAEKLTAVRKDGTLDYLRPDGKTQVTIEYDEEGRAVRVDTVVLSTQHSEETTQEQLHADITKYVIEPVLEQFKASVPFDGYKLHINPTGRFVVGGPMGDAGLTGRKIIVDTYGGMARHGGGAFSGKDPSKVDRSAAYAMRWVAKNIVAAGLARRAEVQVAYAIGKAQPVGVFVETFGTHTVPEANIQKAVLEVFDLRPAAILRDLDLLRPIYAKTAAYGHFGRELPEFTWERTDRADALKAAAGA</sequence>
<feature type="binding site" description="in other chain" evidence="10">
    <location>
        <position position="56"/>
    </location>
    <ligand>
        <name>L-methionine</name>
        <dbReference type="ChEBI" id="CHEBI:57844"/>
        <note>ligand shared between two neighboring subunits</note>
    </ligand>
</feature>
<keyword evidence="4 10" id="KW-0808">Transferase</keyword>
<comment type="catalytic activity">
    <reaction evidence="10">
        <text>L-methionine + ATP + H2O = S-adenosyl-L-methionine + phosphate + diphosphate</text>
        <dbReference type="Rhea" id="RHEA:21080"/>
        <dbReference type="ChEBI" id="CHEBI:15377"/>
        <dbReference type="ChEBI" id="CHEBI:30616"/>
        <dbReference type="ChEBI" id="CHEBI:33019"/>
        <dbReference type="ChEBI" id="CHEBI:43474"/>
        <dbReference type="ChEBI" id="CHEBI:57844"/>
        <dbReference type="ChEBI" id="CHEBI:59789"/>
        <dbReference type="EC" id="2.5.1.6"/>
    </reaction>
</comment>
<dbReference type="SUPFAM" id="SSF55973">
    <property type="entry name" value="S-adenosylmethionine synthetase"/>
    <property type="match status" value="3"/>
</dbReference>
<evidence type="ECO:0000259" key="14">
    <source>
        <dbReference type="Pfam" id="PF02772"/>
    </source>
</evidence>
<dbReference type="FunFam" id="3.30.300.10:FF:000003">
    <property type="entry name" value="S-adenosylmethionine synthase"/>
    <property type="match status" value="1"/>
</dbReference>
<keyword evidence="7 10" id="KW-0067">ATP-binding</keyword>
<keyword evidence="10" id="KW-0963">Cytoplasm</keyword>
<feature type="binding site" description="in other chain" evidence="10">
    <location>
        <begin position="174"/>
        <end position="176"/>
    </location>
    <ligand>
        <name>ATP</name>
        <dbReference type="ChEBI" id="CHEBI:30616"/>
        <note>ligand shared between two neighboring subunits</note>
    </ligand>
</feature>
<dbReference type="RefSeq" id="WP_179658177.1">
    <property type="nucleotide sequence ID" value="NZ_JACBZR010000001.1"/>
</dbReference>
<evidence type="ECO:0000256" key="9">
    <source>
        <dbReference type="ARBA" id="ARBA00022958"/>
    </source>
</evidence>
<feature type="binding site" description="in other chain" evidence="10">
    <location>
        <position position="99"/>
    </location>
    <ligand>
        <name>L-methionine</name>
        <dbReference type="ChEBI" id="CHEBI:57844"/>
        <note>ligand shared between two neighboring subunits</note>
    </ligand>
</feature>
<comment type="caution">
    <text evidence="16">The sequence shown here is derived from an EMBL/GenBank/DDBJ whole genome shotgun (WGS) entry which is preliminary data.</text>
</comment>
<dbReference type="InterPro" id="IPR002133">
    <property type="entry name" value="S-AdoMet_synthetase"/>
</dbReference>
<feature type="binding site" evidence="10">
    <location>
        <position position="17"/>
    </location>
    <ligand>
        <name>Mg(2+)</name>
        <dbReference type="ChEBI" id="CHEBI:18420"/>
    </ligand>
</feature>
<dbReference type="GO" id="GO:0005737">
    <property type="term" value="C:cytoplasm"/>
    <property type="evidence" value="ECO:0007669"/>
    <property type="project" value="UniProtKB-SubCell"/>
</dbReference>
<dbReference type="NCBIfam" id="TIGR01034">
    <property type="entry name" value="metK"/>
    <property type="match status" value="1"/>
</dbReference>
<comment type="cofactor">
    <cofactor evidence="10">
        <name>K(+)</name>
        <dbReference type="ChEBI" id="CHEBI:29103"/>
    </cofactor>
    <text evidence="10">Binds 1 potassium ion per subunit.</text>
</comment>
<organism evidence="16 17">
    <name type="scientific">Nocardioides panzhihuensis</name>
    <dbReference type="NCBI Taxonomy" id="860243"/>
    <lineage>
        <taxon>Bacteria</taxon>
        <taxon>Bacillati</taxon>
        <taxon>Actinomycetota</taxon>
        <taxon>Actinomycetes</taxon>
        <taxon>Propionibacteriales</taxon>
        <taxon>Nocardioidaceae</taxon>
        <taxon>Nocardioides</taxon>
    </lineage>
</organism>
<comment type="cofactor">
    <cofactor evidence="10">
        <name>Mg(2+)</name>
        <dbReference type="ChEBI" id="CHEBI:18420"/>
    </cofactor>
    <text evidence="10">Binds 2 divalent ions per subunit.</text>
</comment>
<keyword evidence="17" id="KW-1185">Reference proteome</keyword>
<evidence type="ECO:0000313" key="17">
    <source>
        <dbReference type="Proteomes" id="UP000564496"/>
    </source>
</evidence>
<dbReference type="GO" id="GO:0005524">
    <property type="term" value="F:ATP binding"/>
    <property type="evidence" value="ECO:0007669"/>
    <property type="project" value="UniProtKB-UniRule"/>
</dbReference>
<comment type="subunit">
    <text evidence="10">Homotetramer; dimer of dimers.</text>
</comment>
<feature type="domain" description="S-adenosylmethionine synthetase N-terminal" evidence="13">
    <location>
        <begin position="5"/>
        <end position="100"/>
    </location>
</feature>
<dbReference type="PIRSF" id="PIRSF000497">
    <property type="entry name" value="MAT"/>
    <property type="match status" value="1"/>
</dbReference>
<protein>
    <recommendedName>
        <fullName evidence="10">S-adenosylmethionine synthase</fullName>
        <shortName evidence="10">AdoMet synthase</shortName>
        <ecNumber evidence="10">2.5.1.6</ecNumber>
    </recommendedName>
    <alternativeName>
        <fullName evidence="10">MAT</fullName>
    </alternativeName>
    <alternativeName>
        <fullName evidence="10">Methionine adenosyltransferase</fullName>
    </alternativeName>
</protein>
<feature type="binding site" evidence="10">
    <location>
        <position position="280"/>
    </location>
    <ligand>
        <name>ATP</name>
        <dbReference type="ChEBI" id="CHEBI:30616"/>
        <note>ligand shared between two neighboring subunits</note>
    </ligand>
</feature>
<feature type="binding site" evidence="10">
    <location>
        <position position="43"/>
    </location>
    <ligand>
        <name>K(+)</name>
        <dbReference type="ChEBI" id="CHEBI:29103"/>
    </ligand>
</feature>
<keyword evidence="5 10" id="KW-0479">Metal-binding</keyword>
<evidence type="ECO:0000256" key="8">
    <source>
        <dbReference type="ARBA" id="ARBA00022842"/>
    </source>
</evidence>
<keyword evidence="3 10" id="KW-0554">One-carbon metabolism</keyword>
<dbReference type="PANTHER" id="PTHR11964">
    <property type="entry name" value="S-ADENOSYLMETHIONINE SYNTHETASE"/>
    <property type="match status" value="1"/>
</dbReference>
<dbReference type="Pfam" id="PF02773">
    <property type="entry name" value="S-AdoMet_synt_C"/>
    <property type="match status" value="1"/>
</dbReference>
<dbReference type="GO" id="GO:0004478">
    <property type="term" value="F:methionine adenosyltransferase activity"/>
    <property type="evidence" value="ECO:0007669"/>
    <property type="project" value="UniProtKB-UniRule"/>
</dbReference>
<dbReference type="Proteomes" id="UP000564496">
    <property type="component" value="Unassembled WGS sequence"/>
</dbReference>
<dbReference type="PROSITE" id="PS00376">
    <property type="entry name" value="ADOMET_SYNTHASE_1"/>
    <property type="match status" value="1"/>
</dbReference>
<dbReference type="InterPro" id="IPR022629">
    <property type="entry name" value="S-AdoMet_synt_central"/>
</dbReference>
<dbReference type="InterPro" id="IPR022631">
    <property type="entry name" value="ADOMET_SYNTHASE_CS"/>
</dbReference>
<dbReference type="GO" id="GO:0000287">
    <property type="term" value="F:magnesium ion binding"/>
    <property type="evidence" value="ECO:0007669"/>
    <property type="project" value="UniProtKB-UniRule"/>
</dbReference>
<evidence type="ECO:0000256" key="7">
    <source>
        <dbReference type="ARBA" id="ARBA00022840"/>
    </source>
</evidence>
<feature type="domain" description="S-adenosylmethionine synthetase central" evidence="14">
    <location>
        <begin position="125"/>
        <end position="245"/>
    </location>
</feature>
<dbReference type="Gene3D" id="3.30.300.10">
    <property type="match status" value="3"/>
</dbReference>
<feature type="domain" description="S-adenosylmethionine synthetase C-terminal" evidence="15">
    <location>
        <begin position="247"/>
        <end position="386"/>
    </location>
</feature>
<evidence type="ECO:0000256" key="3">
    <source>
        <dbReference type="ARBA" id="ARBA00022563"/>
    </source>
</evidence>
<feature type="binding site" evidence="10">
    <location>
        <position position="253"/>
    </location>
    <ligand>
        <name>L-methionine</name>
        <dbReference type="ChEBI" id="CHEBI:57844"/>
        <note>ligand shared between two neighboring subunits</note>
    </ligand>
</feature>
<feature type="binding site" description="in other chain" evidence="10">
    <location>
        <begin position="244"/>
        <end position="245"/>
    </location>
    <ligand>
        <name>ATP</name>
        <dbReference type="ChEBI" id="CHEBI:30616"/>
        <note>ligand shared between two neighboring subunits</note>
    </ligand>
</feature>
<dbReference type="Pfam" id="PF02772">
    <property type="entry name" value="S-AdoMet_synt_M"/>
    <property type="match status" value="1"/>
</dbReference>
<dbReference type="InterPro" id="IPR022636">
    <property type="entry name" value="S-AdoMet_synthetase_sfam"/>
</dbReference>
<feature type="binding site" description="in other chain" evidence="10">
    <location>
        <position position="284"/>
    </location>
    <ligand>
        <name>L-methionine</name>
        <dbReference type="ChEBI" id="CHEBI:57844"/>
        <note>ligand shared between two neighboring subunits</note>
    </ligand>
</feature>
<evidence type="ECO:0000259" key="13">
    <source>
        <dbReference type="Pfam" id="PF00438"/>
    </source>
</evidence>
<proteinExistence type="inferred from homology"/>
<dbReference type="Pfam" id="PF00438">
    <property type="entry name" value="S-AdoMet_synt_N"/>
    <property type="match status" value="1"/>
</dbReference>
<evidence type="ECO:0000256" key="6">
    <source>
        <dbReference type="ARBA" id="ARBA00022741"/>
    </source>
</evidence>
<dbReference type="GO" id="GO:0006556">
    <property type="term" value="P:S-adenosylmethionine biosynthetic process"/>
    <property type="evidence" value="ECO:0007669"/>
    <property type="project" value="UniProtKB-UniRule"/>
</dbReference>
<reference evidence="16 17" key="1">
    <citation type="submission" date="2020-07" db="EMBL/GenBank/DDBJ databases">
        <title>Sequencing the genomes of 1000 actinobacteria strains.</title>
        <authorList>
            <person name="Klenk H.-P."/>
        </authorList>
    </citation>
    <scope>NUCLEOTIDE SEQUENCE [LARGE SCALE GENOMIC DNA]</scope>
    <source>
        <strain evidence="16 17">DSM 26487</strain>
    </source>
</reference>
<dbReference type="AlphaFoldDB" id="A0A7Z0DLK7"/>
<feature type="binding site" description="in other chain" evidence="10">
    <location>
        <position position="15"/>
    </location>
    <ligand>
        <name>ATP</name>
        <dbReference type="ChEBI" id="CHEBI:30616"/>
        <note>ligand shared between two neighboring subunits</note>
    </ligand>
</feature>
<gene>
    <name evidence="10" type="primary">metK</name>
    <name evidence="16" type="ORF">BJ988_002371</name>
</gene>
<evidence type="ECO:0000313" key="16">
    <source>
        <dbReference type="EMBL" id="NYI77723.1"/>
    </source>
</evidence>
<comment type="function">
    <text evidence="10">Catalyzes the formation of S-adenosylmethionine (AdoMet) from methionine and ATP. The overall synthetic reaction is composed of two sequential steps, AdoMet formation and the subsequent tripolyphosphate hydrolysis which occurs prior to release of AdoMet from the enzyme.</text>
</comment>
<evidence type="ECO:0000259" key="15">
    <source>
        <dbReference type="Pfam" id="PF02773"/>
    </source>
</evidence>
<dbReference type="CDD" id="cd18079">
    <property type="entry name" value="S-AdoMet_synt"/>
    <property type="match status" value="1"/>
</dbReference>
<evidence type="ECO:0000256" key="2">
    <source>
        <dbReference type="ARBA" id="ARBA00009685"/>
    </source>
</evidence>
<keyword evidence="8 10" id="KW-0460">Magnesium</keyword>
<dbReference type="EC" id="2.5.1.6" evidence="10"/>
<accession>A0A7Z0DLK7</accession>
<keyword evidence="6 10" id="KW-0547">Nucleotide-binding</keyword>
<dbReference type="InterPro" id="IPR022628">
    <property type="entry name" value="S-AdoMet_synt_N"/>
</dbReference>
<evidence type="ECO:0000256" key="12">
    <source>
        <dbReference type="RuleBase" id="RU004462"/>
    </source>
</evidence>
<comment type="similarity">
    <text evidence="2 10 12">Belongs to the AdoMet synthase family.</text>
</comment>
<dbReference type="EMBL" id="JACBZR010000001">
    <property type="protein sequence ID" value="NYI77723.1"/>
    <property type="molecule type" value="Genomic_DNA"/>
</dbReference>
<dbReference type="HAMAP" id="MF_00086">
    <property type="entry name" value="S_AdoMet_synth1"/>
    <property type="match status" value="1"/>
</dbReference>
<feature type="binding site" evidence="10">
    <location>
        <position position="253"/>
    </location>
    <ligand>
        <name>ATP</name>
        <dbReference type="ChEBI" id="CHEBI:30616"/>
        <note>ligand shared between two neighboring subunits</note>
    </ligand>
</feature>
<dbReference type="PROSITE" id="PS00377">
    <property type="entry name" value="ADOMET_SYNTHASE_2"/>
    <property type="match status" value="1"/>
</dbReference>
<dbReference type="InterPro" id="IPR022630">
    <property type="entry name" value="S-AdoMet_synt_C"/>
</dbReference>
<evidence type="ECO:0000256" key="11">
    <source>
        <dbReference type="RuleBase" id="RU000542"/>
    </source>
</evidence>
<evidence type="ECO:0000256" key="10">
    <source>
        <dbReference type="HAMAP-Rule" id="MF_00086"/>
    </source>
</evidence>
<evidence type="ECO:0000256" key="4">
    <source>
        <dbReference type="ARBA" id="ARBA00022679"/>
    </source>
</evidence>
<feature type="region of interest" description="Flexible loop" evidence="10">
    <location>
        <begin position="99"/>
        <end position="109"/>
    </location>
</feature>
<feature type="binding site" description="in other chain" evidence="10">
    <location>
        <begin position="259"/>
        <end position="260"/>
    </location>
    <ligand>
        <name>ATP</name>
        <dbReference type="ChEBI" id="CHEBI:30616"/>
        <note>ligand shared between two neighboring subunits</note>
    </ligand>
</feature>
<evidence type="ECO:0000256" key="1">
    <source>
        <dbReference type="ARBA" id="ARBA00005224"/>
    </source>
</evidence>
<dbReference type="GO" id="GO:0006730">
    <property type="term" value="P:one-carbon metabolic process"/>
    <property type="evidence" value="ECO:0007669"/>
    <property type="project" value="UniProtKB-KW"/>
</dbReference>
<comment type="subcellular location">
    <subcellularLocation>
        <location evidence="10 11">Cytoplasm</location>
    </subcellularLocation>
</comment>
<dbReference type="UniPathway" id="UPA00315">
    <property type="reaction ID" value="UER00080"/>
</dbReference>
<feature type="binding site" evidence="10">
    <location>
        <position position="276"/>
    </location>
    <ligand>
        <name>ATP</name>
        <dbReference type="ChEBI" id="CHEBI:30616"/>
        <note>ligand shared between two neighboring subunits</note>
    </ligand>
</feature>
<keyword evidence="9 10" id="KW-0630">Potassium</keyword>
<name>A0A7Z0DLK7_9ACTN</name>